<keyword evidence="6 12" id="KW-0812">Transmembrane</keyword>
<keyword evidence="7" id="KW-0479">Metal-binding</keyword>
<organism evidence="13 14">
    <name type="scientific">Janthinobacterium lividum</name>
    <dbReference type="NCBI Taxonomy" id="29581"/>
    <lineage>
        <taxon>Bacteria</taxon>
        <taxon>Pseudomonadati</taxon>
        <taxon>Pseudomonadota</taxon>
        <taxon>Betaproteobacteria</taxon>
        <taxon>Burkholderiales</taxon>
        <taxon>Oxalobacteraceae</taxon>
        <taxon>Janthinobacterium</taxon>
    </lineage>
</organism>
<keyword evidence="4" id="KW-1003">Cell membrane</keyword>
<dbReference type="Proteomes" id="UP000179840">
    <property type="component" value="Unassembled WGS sequence"/>
</dbReference>
<evidence type="ECO:0000256" key="9">
    <source>
        <dbReference type="ARBA" id="ARBA00022989"/>
    </source>
</evidence>
<dbReference type="PIRSF" id="PIRSF000267">
    <property type="entry name" value="Cyt_oxidse_sub2"/>
    <property type="match status" value="1"/>
</dbReference>
<keyword evidence="5" id="KW-0349">Heme</keyword>
<comment type="subcellular location">
    <subcellularLocation>
        <location evidence="1">Cell membrane</location>
        <topology evidence="1">Multi-pass membrane protein</topology>
    </subcellularLocation>
</comment>
<reference evidence="13 14" key="1">
    <citation type="submission" date="2015-06" db="EMBL/GenBank/DDBJ databases">
        <title>Draft genome sequencing of a biphenyl-degrading bacterium, Janthinobacterium lividum MEG1.</title>
        <authorList>
            <person name="Shimodaira J."/>
            <person name="Hatta T."/>
        </authorList>
    </citation>
    <scope>NUCLEOTIDE SEQUENCE [LARGE SCALE GENOMIC DNA]</scope>
    <source>
        <strain evidence="13 14">MEG1</strain>
        <plasmid evidence="13">pMEG01</plasmid>
    </source>
</reference>
<keyword evidence="11 12" id="KW-0472">Membrane</keyword>
<keyword evidence="8" id="KW-0249">Electron transport</keyword>
<proteinExistence type="inferred from homology"/>
<evidence type="ECO:0000256" key="1">
    <source>
        <dbReference type="ARBA" id="ARBA00004651"/>
    </source>
</evidence>
<dbReference type="GO" id="GO:0016682">
    <property type="term" value="F:oxidoreductase activity, acting on diphenols and related substances as donors, oxygen as acceptor"/>
    <property type="evidence" value="ECO:0007669"/>
    <property type="project" value="TreeGrafter"/>
</dbReference>
<dbReference type="Pfam" id="PF02322">
    <property type="entry name" value="Cyt_bd_oxida_II"/>
    <property type="match status" value="1"/>
</dbReference>
<evidence type="ECO:0000256" key="8">
    <source>
        <dbReference type="ARBA" id="ARBA00022982"/>
    </source>
</evidence>
<evidence type="ECO:0000256" key="11">
    <source>
        <dbReference type="ARBA" id="ARBA00023136"/>
    </source>
</evidence>
<dbReference type="GO" id="GO:0005886">
    <property type="term" value="C:plasma membrane"/>
    <property type="evidence" value="ECO:0007669"/>
    <property type="project" value="UniProtKB-SubCell"/>
</dbReference>
<dbReference type="NCBIfam" id="TIGR00203">
    <property type="entry name" value="cydB"/>
    <property type="match status" value="1"/>
</dbReference>
<keyword evidence="13" id="KW-0614">Plasmid</keyword>
<feature type="transmembrane region" description="Helical" evidence="12">
    <location>
        <begin position="161"/>
        <end position="182"/>
    </location>
</feature>
<name>A0A1S1TZU9_9BURK</name>
<feature type="transmembrane region" description="Helical" evidence="12">
    <location>
        <begin position="119"/>
        <end position="141"/>
    </location>
</feature>
<feature type="transmembrane region" description="Helical" evidence="12">
    <location>
        <begin position="334"/>
        <end position="354"/>
    </location>
</feature>
<sequence>MLDYSTLKIIWWLLVGVLLIGFAIMDGHDMGVGTLLPFVGRSDIERRVVINTVGPHWDGNQVWFITAGGALFAAWPIVYATAFSGFYWAMMLVLWALFFRPVGFDYRSKIHNAAWRSTWDWGLFIGGVVPPLVFGIAFGNLLQGVPFHFDDYLVSTYTGSFWQLLNPFALLVGVVSSAMITLQGGTYLAHRTEGVLQRRAIKGAIGAAILLTVTFIAAGFWLQHIEGFRITSVIDMGALPDPLGKTVVREAGAWMGNYAKQPLLWLLPALGIAGALLAASLLLARWTLTAFVASSLAVVGVIGTAGASMFPFIMPSSSMPDASLTLWDSVSSHLSLAIMLWATLILLPLIVMYTSWTYRVMRGKVTVAHIEANEHSAY</sequence>
<gene>
    <name evidence="13" type="ORF">AKG95_29000</name>
</gene>
<feature type="transmembrane region" description="Helical" evidence="12">
    <location>
        <begin position="263"/>
        <end position="284"/>
    </location>
</feature>
<feature type="transmembrane region" description="Helical" evidence="12">
    <location>
        <begin position="291"/>
        <end position="314"/>
    </location>
</feature>
<evidence type="ECO:0000313" key="13">
    <source>
        <dbReference type="EMBL" id="OHV93772.1"/>
    </source>
</evidence>
<dbReference type="GO" id="GO:0009055">
    <property type="term" value="F:electron transfer activity"/>
    <property type="evidence" value="ECO:0007669"/>
    <property type="project" value="TreeGrafter"/>
</dbReference>
<evidence type="ECO:0000256" key="4">
    <source>
        <dbReference type="ARBA" id="ARBA00022475"/>
    </source>
</evidence>
<dbReference type="InterPro" id="IPR003317">
    <property type="entry name" value="Cyt-d_oxidase_su2"/>
</dbReference>
<evidence type="ECO:0000256" key="3">
    <source>
        <dbReference type="ARBA" id="ARBA00022448"/>
    </source>
</evidence>
<geneLocation type="plasmid" evidence="13">
    <name>pMEG01</name>
</geneLocation>
<dbReference type="GO" id="GO:0070069">
    <property type="term" value="C:cytochrome complex"/>
    <property type="evidence" value="ECO:0007669"/>
    <property type="project" value="TreeGrafter"/>
</dbReference>
<dbReference type="RefSeq" id="WP_071080438.1">
    <property type="nucleotide sequence ID" value="NZ_LFKP01000016.1"/>
</dbReference>
<accession>A0A1S1TZU9</accession>
<keyword evidence="10" id="KW-0408">Iron</keyword>
<comment type="caution">
    <text evidence="13">The sequence shown here is derived from an EMBL/GenBank/DDBJ whole genome shotgun (WGS) entry which is preliminary data.</text>
</comment>
<dbReference type="AlphaFoldDB" id="A0A1S1TZU9"/>
<protein>
    <submittedName>
        <fullName evidence="13">Cytochrome d ubiquinol oxidase subunit 2</fullName>
    </submittedName>
</protein>
<evidence type="ECO:0000313" key="14">
    <source>
        <dbReference type="Proteomes" id="UP000179840"/>
    </source>
</evidence>
<evidence type="ECO:0000256" key="12">
    <source>
        <dbReference type="SAM" id="Phobius"/>
    </source>
</evidence>
<feature type="transmembrane region" description="Helical" evidence="12">
    <location>
        <begin position="9"/>
        <end position="25"/>
    </location>
</feature>
<keyword evidence="3" id="KW-0813">Transport</keyword>
<evidence type="ECO:0000256" key="2">
    <source>
        <dbReference type="ARBA" id="ARBA00007543"/>
    </source>
</evidence>
<evidence type="ECO:0000256" key="10">
    <source>
        <dbReference type="ARBA" id="ARBA00023004"/>
    </source>
</evidence>
<feature type="transmembrane region" description="Helical" evidence="12">
    <location>
        <begin position="203"/>
        <end position="222"/>
    </location>
</feature>
<dbReference type="EMBL" id="LFKP01000016">
    <property type="protein sequence ID" value="OHV93772.1"/>
    <property type="molecule type" value="Genomic_DNA"/>
</dbReference>
<keyword evidence="9 12" id="KW-1133">Transmembrane helix</keyword>
<dbReference type="PANTHER" id="PTHR43141">
    <property type="entry name" value="CYTOCHROME BD2 SUBUNIT II"/>
    <property type="match status" value="1"/>
</dbReference>
<feature type="transmembrane region" description="Helical" evidence="12">
    <location>
        <begin position="77"/>
        <end position="98"/>
    </location>
</feature>
<evidence type="ECO:0000256" key="6">
    <source>
        <dbReference type="ARBA" id="ARBA00022692"/>
    </source>
</evidence>
<dbReference type="GO" id="GO:0019646">
    <property type="term" value="P:aerobic electron transport chain"/>
    <property type="evidence" value="ECO:0007669"/>
    <property type="project" value="TreeGrafter"/>
</dbReference>
<evidence type="ECO:0000256" key="7">
    <source>
        <dbReference type="ARBA" id="ARBA00022723"/>
    </source>
</evidence>
<dbReference type="PANTHER" id="PTHR43141:SF5">
    <property type="entry name" value="CYTOCHROME BD-I UBIQUINOL OXIDASE SUBUNIT 2"/>
    <property type="match status" value="1"/>
</dbReference>
<evidence type="ECO:0000256" key="5">
    <source>
        <dbReference type="ARBA" id="ARBA00022617"/>
    </source>
</evidence>
<dbReference type="GO" id="GO:0046872">
    <property type="term" value="F:metal ion binding"/>
    <property type="evidence" value="ECO:0007669"/>
    <property type="project" value="UniProtKB-KW"/>
</dbReference>
<comment type="similarity">
    <text evidence="2">Belongs to the cytochrome ubiquinol oxidase subunit 2 family.</text>
</comment>